<dbReference type="SUPFAM" id="SSF51556">
    <property type="entry name" value="Metallo-dependent hydrolases"/>
    <property type="match status" value="1"/>
</dbReference>
<dbReference type="EC" id="3.1.21.-" evidence="5"/>
<dbReference type="InterPro" id="IPR001130">
    <property type="entry name" value="TatD-like"/>
</dbReference>
<dbReference type="GO" id="GO:0004536">
    <property type="term" value="F:DNA nuclease activity"/>
    <property type="evidence" value="ECO:0007669"/>
    <property type="project" value="InterPro"/>
</dbReference>
<dbReference type="InterPro" id="IPR015991">
    <property type="entry name" value="TatD/YcfH-like"/>
</dbReference>
<evidence type="ECO:0000256" key="3">
    <source>
        <dbReference type="ARBA" id="ARBA00022801"/>
    </source>
</evidence>
<name>A0A378VZ85_NEIGO</name>
<evidence type="ECO:0000313" key="5">
    <source>
        <dbReference type="EMBL" id="SUA24340.1"/>
    </source>
</evidence>
<protein>
    <submittedName>
        <fullName evidence="5">Mg-dependent DNase</fullName>
        <ecNumber evidence="5">3.1.21.-</ecNumber>
    </submittedName>
</protein>
<proteinExistence type="inferred from homology"/>
<evidence type="ECO:0000256" key="1">
    <source>
        <dbReference type="ARBA" id="ARBA00009275"/>
    </source>
</evidence>
<feature type="binding site" evidence="4">
    <location>
        <position position="92"/>
    </location>
    <ligand>
        <name>a divalent metal cation</name>
        <dbReference type="ChEBI" id="CHEBI:60240"/>
        <label>1</label>
    </ligand>
</feature>
<sequence length="264" mass="29152">MHIIDSHCHLNFEGLKERLPEVLSNMEANGVGQALAISVSRESFSEVFVVAEAHEHIYCTIGVHPDSKEAEEFSIAEMAEAAAHPKVVGIGETGLDYYWCKGDLSWQHKRFADHIEAANQTGLPVIVHTRDAAADTLAILKECKTNSGVIHCFSEDVGFARAAMDLGLYISFSGIVTFKNAPLVQEAAKYVPDDRILVETDAPFLAPVPKRGRQNEPAFVRHTAEHIAKLRNQTLEQVAAYTTETFTGCLKSTRYAGRLTLCRR</sequence>
<feature type="binding site" evidence="4">
    <location>
        <position position="128"/>
    </location>
    <ligand>
        <name>a divalent metal cation</name>
        <dbReference type="ChEBI" id="CHEBI:60240"/>
        <label>2</label>
    </ligand>
</feature>
<dbReference type="AlphaFoldDB" id="A0A378VZ85"/>
<dbReference type="Pfam" id="PF01026">
    <property type="entry name" value="TatD_DNase"/>
    <property type="match status" value="1"/>
</dbReference>
<comment type="similarity">
    <text evidence="1">Belongs to the metallo-dependent hydrolases superfamily. TatD-type hydrolase family.</text>
</comment>
<keyword evidence="2 4" id="KW-0479">Metal-binding</keyword>
<dbReference type="CDD" id="cd01310">
    <property type="entry name" value="TatD_DNAse"/>
    <property type="match status" value="1"/>
</dbReference>
<dbReference type="EMBL" id="UGRI01000001">
    <property type="protein sequence ID" value="SUA24340.1"/>
    <property type="molecule type" value="Genomic_DNA"/>
</dbReference>
<evidence type="ECO:0000256" key="2">
    <source>
        <dbReference type="ARBA" id="ARBA00022723"/>
    </source>
</evidence>
<feature type="binding site" evidence="4">
    <location>
        <position position="7"/>
    </location>
    <ligand>
        <name>a divalent metal cation</name>
        <dbReference type="ChEBI" id="CHEBI:60240"/>
        <label>1</label>
    </ligand>
</feature>
<gene>
    <name evidence="5" type="primary">ycfH</name>
    <name evidence="5" type="ORF">NCTC11421_02337</name>
</gene>
<dbReference type="InterPro" id="IPR018228">
    <property type="entry name" value="DNase_TatD-rel_CS"/>
</dbReference>
<evidence type="ECO:0000256" key="4">
    <source>
        <dbReference type="PIRSR" id="PIRSR005902-1"/>
    </source>
</evidence>
<feature type="binding site" evidence="4">
    <location>
        <position position="201"/>
    </location>
    <ligand>
        <name>a divalent metal cation</name>
        <dbReference type="ChEBI" id="CHEBI:60240"/>
        <label>1</label>
    </ligand>
</feature>
<dbReference type="GO" id="GO:0046872">
    <property type="term" value="F:metal ion binding"/>
    <property type="evidence" value="ECO:0007669"/>
    <property type="project" value="UniProtKB-KW"/>
</dbReference>
<dbReference type="GO" id="GO:0005829">
    <property type="term" value="C:cytosol"/>
    <property type="evidence" value="ECO:0007669"/>
    <property type="project" value="TreeGrafter"/>
</dbReference>
<feature type="binding site" evidence="4">
    <location>
        <position position="151"/>
    </location>
    <ligand>
        <name>a divalent metal cation</name>
        <dbReference type="ChEBI" id="CHEBI:60240"/>
        <label>2</label>
    </ligand>
</feature>
<dbReference type="PROSITE" id="PS01137">
    <property type="entry name" value="TATD_1"/>
    <property type="match status" value="1"/>
</dbReference>
<dbReference type="PANTHER" id="PTHR46124">
    <property type="entry name" value="D-AMINOACYL-TRNA DEACYLASE"/>
    <property type="match status" value="1"/>
</dbReference>
<dbReference type="PROSITE" id="PS01091">
    <property type="entry name" value="TATD_3"/>
    <property type="match status" value="1"/>
</dbReference>
<reference evidence="5" key="1">
    <citation type="submission" date="2018-06" db="EMBL/GenBank/DDBJ databases">
        <authorList>
            <consortium name="Pathogen Informatics"/>
            <person name="Doyle S."/>
        </authorList>
    </citation>
    <scope>NUCLEOTIDE SEQUENCE [LARGE SCALE GENOMIC DNA]</scope>
    <source>
        <strain evidence="5">NCTC11421</strain>
    </source>
</reference>
<feature type="binding site" evidence="4">
    <location>
        <position position="9"/>
    </location>
    <ligand>
        <name>a divalent metal cation</name>
        <dbReference type="ChEBI" id="CHEBI:60240"/>
        <label>1</label>
    </ligand>
</feature>
<keyword evidence="3 5" id="KW-0378">Hydrolase</keyword>
<dbReference type="PIRSF" id="PIRSF005902">
    <property type="entry name" value="DNase_TatD"/>
    <property type="match status" value="1"/>
</dbReference>
<dbReference type="NCBIfam" id="TIGR00010">
    <property type="entry name" value="YchF/TatD family DNA exonuclease"/>
    <property type="match status" value="1"/>
</dbReference>
<dbReference type="GO" id="GO:0016788">
    <property type="term" value="F:hydrolase activity, acting on ester bonds"/>
    <property type="evidence" value="ECO:0007669"/>
    <property type="project" value="InterPro"/>
</dbReference>
<dbReference type="FunFam" id="3.20.20.140:FF:000005">
    <property type="entry name" value="TatD family hydrolase"/>
    <property type="match status" value="1"/>
</dbReference>
<accession>A0A378VZ85</accession>
<dbReference type="InterPro" id="IPR032466">
    <property type="entry name" value="Metal_Hydrolase"/>
</dbReference>
<dbReference type="PANTHER" id="PTHR46124:SF2">
    <property type="entry name" value="D-AMINOACYL-TRNA DEACYLASE"/>
    <property type="match status" value="1"/>
</dbReference>
<dbReference type="Gene3D" id="3.20.20.140">
    <property type="entry name" value="Metal-dependent hydrolases"/>
    <property type="match status" value="1"/>
</dbReference>
<organism evidence="5">
    <name type="scientific">Neisseria gonorrhoeae</name>
    <dbReference type="NCBI Taxonomy" id="485"/>
    <lineage>
        <taxon>Bacteria</taxon>
        <taxon>Pseudomonadati</taxon>
        <taxon>Pseudomonadota</taxon>
        <taxon>Betaproteobacteria</taxon>
        <taxon>Neisseriales</taxon>
        <taxon>Neisseriaceae</taxon>
        <taxon>Neisseria</taxon>
    </lineage>
</organism>